<dbReference type="Pfam" id="PF08905">
    <property type="entry name" value="DUF1850"/>
    <property type="match status" value="1"/>
</dbReference>
<reference evidence="2 3" key="1">
    <citation type="submission" date="2022-09" db="EMBL/GenBank/DDBJ databases">
        <title>Enrichment on poylsaccharides allowed isolation of novel metabolic and taxonomic groups of Haloarchaea.</title>
        <authorList>
            <person name="Sorokin D.Y."/>
            <person name="Elcheninov A.G."/>
            <person name="Khizhniak T.V."/>
            <person name="Kolganova T.V."/>
            <person name="Kublanov I.V."/>
        </authorList>
    </citation>
    <scope>NUCLEOTIDE SEQUENCE [LARGE SCALE GENOMIC DNA]</scope>
    <source>
        <strain evidence="2 3">AArc-m2/3/4</strain>
    </source>
</reference>
<evidence type="ECO:0000256" key="1">
    <source>
        <dbReference type="SAM" id="MobiDB-lite"/>
    </source>
</evidence>
<sequence>MGPPVSHQHTLALVALCVVAVVGSAVGSPSFGAALVVADADSGERLLAIPVDDGETVTLAYTHSVEKTDVRDVYVVDERNESLRMVRMEFDSYGAGLPADADVERTEDGLVTTVDRSYERLSVVPGSIAGHELVVGERHYDLVALADPGASCDCGCLIGGDTNTDTDTHTPTDADSTCGPDTDSDTESDGVTDIRDHGNGVVLFVETPTLADWIERIVGDGPETADRSSPDLKTDDRSSYGVDHERASSAETNGELAPAVVAGTDESEPGGVPM</sequence>
<dbReference type="RefSeq" id="WP_338007318.1">
    <property type="nucleotide sequence ID" value="NZ_JAOPKB010000002.1"/>
</dbReference>
<comment type="caution">
    <text evidence="2">The sequence shown here is derived from an EMBL/GenBank/DDBJ whole genome shotgun (WGS) entry which is preliminary data.</text>
</comment>
<proteinExistence type="predicted"/>
<gene>
    <name evidence="2" type="ORF">OB955_06430</name>
</gene>
<accession>A0ABT2QBS5</accession>
<name>A0ABT2QBS5_9EURY</name>
<feature type="compositionally biased region" description="Basic and acidic residues" evidence="1">
    <location>
        <begin position="220"/>
        <end position="248"/>
    </location>
</feature>
<evidence type="ECO:0000313" key="2">
    <source>
        <dbReference type="EMBL" id="MCU4972372.1"/>
    </source>
</evidence>
<evidence type="ECO:0000313" key="3">
    <source>
        <dbReference type="Proteomes" id="UP001320972"/>
    </source>
</evidence>
<keyword evidence="3" id="KW-1185">Reference proteome</keyword>
<dbReference type="Proteomes" id="UP001320972">
    <property type="component" value="Unassembled WGS sequence"/>
</dbReference>
<dbReference type="EMBL" id="JAOPKB010000002">
    <property type="protein sequence ID" value="MCU4972372.1"/>
    <property type="molecule type" value="Genomic_DNA"/>
</dbReference>
<feature type="region of interest" description="Disordered" evidence="1">
    <location>
        <begin position="220"/>
        <end position="274"/>
    </location>
</feature>
<protein>
    <submittedName>
        <fullName evidence="2">DUF1850 domain-containing protein</fullName>
    </submittedName>
</protein>
<dbReference type="InterPro" id="IPR015001">
    <property type="entry name" value="DUF1850"/>
</dbReference>
<feature type="region of interest" description="Disordered" evidence="1">
    <location>
        <begin position="162"/>
        <end position="194"/>
    </location>
</feature>
<organism evidence="2 3">
    <name type="scientific">Natronoglomus mannanivorans</name>
    <dbReference type="NCBI Taxonomy" id="2979990"/>
    <lineage>
        <taxon>Archaea</taxon>
        <taxon>Methanobacteriati</taxon>
        <taxon>Methanobacteriota</taxon>
        <taxon>Stenosarchaea group</taxon>
        <taxon>Halobacteria</taxon>
        <taxon>Halobacteriales</taxon>
        <taxon>Natrialbaceae</taxon>
        <taxon>Natronoglomus</taxon>
    </lineage>
</organism>